<dbReference type="STRING" id="443610.VE25_05375"/>
<dbReference type="EMBL" id="JZEX01000058">
    <property type="protein sequence ID" value="KKB12778.1"/>
    <property type="molecule type" value="Genomic_DNA"/>
</dbReference>
<name>A0A0F5FVC2_9HYPH</name>
<protein>
    <submittedName>
        <fullName evidence="1">Uncharacterized protein</fullName>
    </submittedName>
</protein>
<proteinExistence type="predicted"/>
<gene>
    <name evidence="1" type="ORF">VE25_05375</name>
</gene>
<accession>A0A0F5FVC2</accession>
<keyword evidence="2" id="KW-1185">Reference proteome</keyword>
<dbReference type="Proteomes" id="UP000033632">
    <property type="component" value="Unassembled WGS sequence"/>
</dbReference>
<dbReference type="AlphaFoldDB" id="A0A0F5FVC2"/>
<organism evidence="1 2">
    <name type="scientific">Devosia geojensis</name>
    <dbReference type="NCBI Taxonomy" id="443610"/>
    <lineage>
        <taxon>Bacteria</taxon>
        <taxon>Pseudomonadati</taxon>
        <taxon>Pseudomonadota</taxon>
        <taxon>Alphaproteobacteria</taxon>
        <taxon>Hyphomicrobiales</taxon>
        <taxon>Devosiaceae</taxon>
        <taxon>Devosia</taxon>
    </lineage>
</organism>
<reference evidence="1 2" key="1">
    <citation type="submission" date="2015-03" db="EMBL/GenBank/DDBJ databases">
        <authorList>
            <person name="Hassan Y.I."/>
            <person name="Lepp D."/>
            <person name="Li X.-Z."/>
            <person name="Zhou T."/>
        </authorList>
    </citation>
    <scope>NUCLEOTIDE SEQUENCE [LARGE SCALE GENOMIC DNA]</scope>
    <source>
        <strain evidence="1 2">BD-c194</strain>
    </source>
</reference>
<sequence>MADETEDYILPASNRSWAALISVIRSPIQSEIARMGVDTSFPSGVALDCLAKHFLGSAIGIDIGGIEQVDACLQAYVHQATGLLCIGGAPIAEERAAECACAKTEDRNLEAGFSE</sequence>
<evidence type="ECO:0000313" key="1">
    <source>
        <dbReference type="EMBL" id="KKB12778.1"/>
    </source>
</evidence>
<comment type="caution">
    <text evidence="1">The sequence shown here is derived from an EMBL/GenBank/DDBJ whole genome shotgun (WGS) entry which is preliminary data.</text>
</comment>
<evidence type="ECO:0000313" key="2">
    <source>
        <dbReference type="Proteomes" id="UP000033632"/>
    </source>
</evidence>